<reference evidence="2 3" key="1">
    <citation type="submission" date="2024-02" db="EMBL/GenBank/DDBJ databases">
        <title>A draft genome for the cacao thread blight pathogen Marasmius crinis-equi.</title>
        <authorList>
            <person name="Cohen S.P."/>
            <person name="Baruah I.K."/>
            <person name="Amoako-Attah I."/>
            <person name="Bukari Y."/>
            <person name="Meinhardt L.W."/>
            <person name="Bailey B.A."/>
        </authorList>
    </citation>
    <scope>NUCLEOTIDE SEQUENCE [LARGE SCALE GENOMIC DNA]</scope>
    <source>
        <strain evidence="2 3">GH-76</strain>
    </source>
</reference>
<keyword evidence="3" id="KW-1185">Reference proteome</keyword>
<protein>
    <submittedName>
        <fullName evidence="2">Uncharacterized protein</fullName>
    </submittedName>
</protein>
<evidence type="ECO:0000313" key="2">
    <source>
        <dbReference type="EMBL" id="KAL0568495.1"/>
    </source>
</evidence>
<dbReference type="Proteomes" id="UP001465976">
    <property type="component" value="Unassembled WGS sequence"/>
</dbReference>
<dbReference type="EMBL" id="JBAHYK010001325">
    <property type="protein sequence ID" value="KAL0568495.1"/>
    <property type="molecule type" value="Genomic_DNA"/>
</dbReference>
<feature type="compositionally biased region" description="Basic and acidic residues" evidence="1">
    <location>
        <begin position="210"/>
        <end position="219"/>
    </location>
</feature>
<sequence>MPTHSRLFGQFPNQAYPSSPPITLHQIDELEKHLIRKELRYELEKKIENVAGLQGFRDRRHGDGHLWTAWRVSYGVNHWPNVGRLYRKCLALGHWRNHYPCVSRPRFMTDRLRHEQLEEIEERRALYDALGPNKWSLTSNPGGSAQTERARWIRFLWRQREHPSLETLGAVFWRLLDHPTDEGLESTRWNTDSDGESASWIVAEPDSDPELDRFVQRDNDEPESEDNNTLDQLEDNKDVKEPAILVGAD</sequence>
<feature type="region of interest" description="Disordered" evidence="1">
    <location>
        <begin position="184"/>
        <end position="249"/>
    </location>
</feature>
<name>A0ABR3EZZ7_9AGAR</name>
<comment type="caution">
    <text evidence="2">The sequence shown here is derived from an EMBL/GenBank/DDBJ whole genome shotgun (WGS) entry which is preliminary data.</text>
</comment>
<gene>
    <name evidence="2" type="ORF">V5O48_013486</name>
</gene>
<organism evidence="2 3">
    <name type="scientific">Marasmius crinis-equi</name>
    <dbReference type="NCBI Taxonomy" id="585013"/>
    <lineage>
        <taxon>Eukaryota</taxon>
        <taxon>Fungi</taxon>
        <taxon>Dikarya</taxon>
        <taxon>Basidiomycota</taxon>
        <taxon>Agaricomycotina</taxon>
        <taxon>Agaricomycetes</taxon>
        <taxon>Agaricomycetidae</taxon>
        <taxon>Agaricales</taxon>
        <taxon>Marasmiineae</taxon>
        <taxon>Marasmiaceae</taxon>
        <taxon>Marasmius</taxon>
    </lineage>
</organism>
<evidence type="ECO:0000256" key="1">
    <source>
        <dbReference type="SAM" id="MobiDB-lite"/>
    </source>
</evidence>
<accession>A0ABR3EZZ7</accession>
<proteinExistence type="predicted"/>
<evidence type="ECO:0000313" key="3">
    <source>
        <dbReference type="Proteomes" id="UP001465976"/>
    </source>
</evidence>